<dbReference type="GO" id="GO:0005886">
    <property type="term" value="C:plasma membrane"/>
    <property type="evidence" value="ECO:0007669"/>
    <property type="project" value="TreeGrafter"/>
</dbReference>
<dbReference type="InterPro" id="IPR029021">
    <property type="entry name" value="Prot-tyrosine_phosphatase-like"/>
</dbReference>
<feature type="compositionally biased region" description="Gly residues" evidence="5">
    <location>
        <begin position="184"/>
        <end position="200"/>
    </location>
</feature>
<accession>A0A482XD44</accession>
<dbReference type="SMART" id="SM00194">
    <property type="entry name" value="PTPc"/>
    <property type="match status" value="1"/>
</dbReference>
<dbReference type="InterPro" id="IPR008356">
    <property type="entry name" value="Tyr_Pase_KIM-con"/>
</dbReference>
<feature type="domain" description="Tyrosine-protein phosphatase" evidence="7">
    <location>
        <begin position="335"/>
        <end position="895"/>
    </location>
</feature>
<dbReference type="Pfam" id="PF00102">
    <property type="entry name" value="Y_phosphatase"/>
    <property type="match status" value="2"/>
</dbReference>
<dbReference type="GO" id="GO:0048666">
    <property type="term" value="P:neuron development"/>
    <property type="evidence" value="ECO:0007669"/>
    <property type="project" value="UniProtKB-ARBA"/>
</dbReference>
<dbReference type="GO" id="GO:0004725">
    <property type="term" value="F:protein tyrosine phosphatase activity"/>
    <property type="evidence" value="ECO:0007669"/>
    <property type="project" value="UniProtKB-EC"/>
</dbReference>
<gene>
    <name evidence="9" type="ORF">LSTR_LSTR001669</name>
</gene>
<dbReference type="Proteomes" id="UP000291343">
    <property type="component" value="Unassembled WGS sequence"/>
</dbReference>
<keyword evidence="2" id="KW-0597">Phosphoprotein</keyword>
<dbReference type="Gene3D" id="3.90.190.10">
    <property type="entry name" value="Protein tyrosine phosphatase superfamily"/>
    <property type="match status" value="2"/>
</dbReference>
<dbReference type="PANTHER" id="PTHR46198:SF4">
    <property type="entry name" value="PROTEIN-TYROSINE-PHOSPHATASE"/>
    <property type="match status" value="1"/>
</dbReference>
<evidence type="ECO:0000256" key="4">
    <source>
        <dbReference type="ARBA" id="ARBA00022912"/>
    </source>
</evidence>
<feature type="region of interest" description="Disordered" evidence="5">
    <location>
        <begin position="653"/>
        <end position="682"/>
    </location>
</feature>
<keyword evidence="6" id="KW-0812">Transmembrane</keyword>
<dbReference type="OrthoDB" id="9993594at2759"/>
<keyword evidence="6" id="KW-0472">Membrane</keyword>
<dbReference type="GO" id="GO:0007165">
    <property type="term" value="P:signal transduction"/>
    <property type="evidence" value="ECO:0007669"/>
    <property type="project" value="TreeGrafter"/>
</dbReference>
<keyword evidence="6" id="KW-1133">Transmembrane helix</keyword>
<feature type="region of interest" description="Disordered" evidence="5">
    <location>
        <begin position="605"/>
        <end position="624"/>
    </location>
</feature>
<feature type="compositionally biased region" description="Basic and acidic residues" evidence="5">
    <location>
        <begin position="658"/>
        <end position="674"/>
    </location>
</feature>
<dbReference type="PANTHER" id="PTHR46198">
    <property type="entry name" value="PROTEIN-TYROSINE-PHOSPHATASE"/>
    <property type="match status" value="1"/>
</dbReference>
<evidence type="ECO:0000256" key="2">
    <source>
        <dbReference type="ARBA" id="ARBA00022553"/>
    </source>
</evidence>
<proteinExistence type="predicted"/>
<dbReference type="InterPro" id="IPR000387">
    <property type="entry name" value="Tyr_Pase_dom"/>
</dbReference>
<dbReference type="SMR" id="A0A482XD44"/>
<dbReference type="EMBL" id="QKKF02012754">
    <property type="protein sequence ID" value="RZF43408.1"/>
    <property type="molecule type" value="Genomic_DNA"/>
</dbReference>
<dbReference type="GO" id="GO:0005829">
    <property type="term" value="C:cytosol"/>
    <property type="evidence" value="ECO:0007669"/>
    <property type="project" value="TreeGrafter"/>
</dbReference>
<dbReference type="AlphaFoldDB" id="A0A482XD44"/>
<feature type="domain" description="Tyrosine specific protein phosphatases" evidence="8">
    <location>
        <begin position="823"/>
        <end position="886"/>
    </location>
</feature>
<feature type="region of interest" description="Disordered" evidence="5">
    <location>
        <begin position="171"/>
        <end position="200"/>
    </location>
</feature>
<dbReference type="EC" id="3.1.3.48" evidence="1"/>
<comment type="caution">
    <text evidence="9">The sequence shown here is derived from an EMBL/GenBank/DDBJ whole genome shotgun (WGS) entry which is preliminary data.</text>
</comment>
<dbReference type="InterPro" id="IPR000242">
    <property type="entry name" value="PTP_cat"/>
</dbReference>
<dbReference type="InterPro" id="IPR016130">
    <property type="entry name" value="Tyr_Pase_AS"/>
</dbReference>
<keyword evidence="3" id="KW-0378">Hydrolase</keyword>
<keyword evidence="10" id="KW-1185">Reference proteome</keyword>
<feature type="transmembrane region" description="Helical" evidence="6">
    <location>
        <begin position="146"/>
        <end position="165"/>
    </location>
</feature>
<organism evidence="9 10">
    <name type="scientific">Laodelphax striatellus</name>
    <name type="common">Small brown planthopper</name>
    <name type="synonym">Delphax striatella</name>
    <dbReference type="NCBI Taxonomy" id="195883"/>
    <lineage>
        <taxon>Eukaryota</taxon>
        <taxon>Metazoa</taxon>
        <taxon>Ecdysozoa</taxon>
        <taxon>Arthropoda</taxon>
        <taxon>Hexapoda</taxon>
        <taxon>Insecta</taxon>
        <taxon>Pterygota</taxon>
        <taxon>Neoptera</taxon>
        <taxon>Paraneoptera</taxon>
        <taxon>Hemiptera</taxon>
        <taxon>Auchenorrhyncha</taxon>
        <taxon>Fulgoroidea</taxon>
        <taxon>Delphacidae</taxon>
        <taxon>Criomorphinae</taxon>
        <taxon>Laodelphax</taxon>
    </lineage>
</organism>
<evidence type="ECO:0000313" key="9">
    <source>
        <dbReference type="EMBL" id="RZF43408.1"/>
    </source>
</evidence>
<dbReference type="GO" id="GO:0030054">
    <property type="term" value="C:cell junction"/>
    <property type="evidence" value="ECO:0007669"/>
    <property type="project" value="TreeGrafter"/>
</dbReference>
<dbReference type="STRING" id="195883.A0A482XD44"/>
<evidence type="ECO:0000256" key="1">
    <source>
        <dbReference type="ARBA" id="ARBA00013064"/>
    </source>
</evidence>
<dbReference type="GO" id="GO:0019901">
    <property type="term" value="F:protein kinase binding"/>
    <property type="evidence" value="ECO:0007669"/>
    <property type="project" value="TreeGrafter"/>
</dbReference>
<dbReference type="PRINTS" id="PR01778">
    <property type="entry name" value="KIMPTPASE"/>
</dbReference>
<evidence type="ECO:0000259" key="7">
    <source>
        <dbReference type="PROSITE" id="PS50055"/>
    </source>
</evidence>
<name>A0A482XD44_LAOST</name>
<keyword evidence="4" id="KW-0904">Protein phosphatase</keyword>
<reference evidence="9 10" key="1">
    <citation type="journal article" date="2017" name="Gigascience">
        <title>Genome sequence of the small brown planthopper, Laodelphax striatellus.</title>
        <authorList>
            <person name="Zhu J."/>
            <person name="Jiang F."/>
            <person name="Wang X."/>
            <person name="Yang P."/>
            <person name="Bao Y."/>
            <person name="Zhao W."/>
            <person name="Wang W."/>
            <person name="Lu H."/>
            <person name="Wang Q."/>
            <person name="Cui N."/>
            <person name="Li J."/>
            <person name="Chen X."/>
            <person name="Luo L."/>
            <person name="Yu J."/>
            <person name="Kang L."/>
            <person name="Cui F."/>
        </authorList>
    </citation>
    <scope>NUCLEOTIDE SEQUENCE [LARGE SCALE GENOMIC DNA]</scope>
    <source>
        <strain evidence="9">Lst14</strain>
    </source>
</reference>
<protein>
    <recommendedName>
        <fullName evidence="1">protein-tyrosine-phosphatase</fullName>
        <ecNumber evidence="1">3.1.3.48</ecNumber>
    </recommendedName>
</protein>
<dbReference type="PROSITE" id="PS00383">
    <property type="entry name" value="TYR_PHOSPHATASE_1"/>
    <property type="match status" value="1"/>
</dbReference>
<dbReference type="InParanoid" id="A0A482XD44"/>
<evidence type="ECO:0000256" key="5">
    <source>
        <dbReference type="SAM" id="MobiDB-lite"/>
    </source>
</evidence>
<dbReference type="SMART" id="SM00404">
    <property type="entry name" value="PTPc_motif"/>
    <property type="match status" value="1"/>
</dbReference>
<dbReference type="PRINTS" id="PR00700">
    <property type="entry name" value="PRTYPHPHTASE"/>
</dbReference>
<feature type="transmembrane region" description="Helical" evidence="6">
    <location>
        <begin position="24"/>
        <end position="50"/>
    </location>
</feature>
<evidence type="ECO:0000256" key="6">
    <source>
        <dbReference type="SAM" id="Phobius"/>
    </source>
</evidence>
<evidence type="ECO:0000256" key="3">
    <source>
        <dbReference type="ARBA" id="ARBA00022801"/>
    </source>
</evidence>
<dbReference type="SUPFAM" id="SSF52799">
    <property type="entry name" value="(Phosphotyrosine protein) phosphatases II"/>
    <property type="match status" value="2"/>
</dbReference>
<dbReference type="PROSITE" id="PS50056">
    <property type="entry name" value="TYR_PHOSPHATASE_2"/>
    <property type="match status" value="1"/>
</dbReference>
<evidence type="ECO:0000313" key="10">
    <source>
        <dbReference type="Proteomes" id="UP000291343"/>
    </source>
</evidence>
<dbReference type="InterPro" id="IPR003595">
    <property type="entry name" value="Tyr_Pase_cat"/>
</dbReference>
<evidence type="ECO:0000259" key="8">
    <source>
        <dbReference type="PROSITE" id="PS50056"/>
    </source>
</evidence>
<dbReference type="PROSITE" id="PS50055">
    <property type="entry name" value="TYR_PHOSPHATASE_PTP"/>
    <property type="match status" value="1"/>
</dbReference>
<sequence length="905" mass="98037">MLAAVTFGNMAETKLLSVRLPCKTVFGCGCILFVAASLSIFEGCFGAAILDRREIWEGGLEEWQRGGGRGAAHASRLLMGPRATLNRDEDDAADRLLDGKRSTQQLHFDSYNGAAMGEGVFSRVLEEDRGRGPWLQESDEGSRWHLLLFALVGGLGLSVLILVWLKNQMSQNSQSSSTEKEELVGGGGGGSGEEGAGGASGGQWICHPVIRPMTTESLPSTSSTAVKRQLSIGCRGILPEVMTGRHAEGEPIRIRAKGLLERRGSSASLTIDLLHPSQENLTVTPTRECTAEEYLLSVGNVLSRKQLRACLKDVRSLHREFWDLPLNHPEKLTVPGSGSKNRYRTIIPNEATRVQLPETSSSGTDSLTGYINANYIKGPLPHTVNDFWLMVWQQRAPVIVMFTRLWEKSRSKCEPYFPTDLNSTAVHNGISITVASIKVKDGYTVRRFDLTKGDECRHTIHFWFDSWPDHKTPANAHSLLCLAKEVEIARFLPSLQRRNSPSAWSVTRAADAEPPSAPVATPGLPCNFLSPRSAQISPTNPELTDVSPPSLKEISPVLNFGRLEFKDDPDTEADALITVEQEDRTSPQATADEISSLITLMEKQTATKEDTSPNKPGPSLQKPIEINQQRQFNEMTHDDDSPLGGKVRPIKFGSLPHDNPKYADIDPDNARSKSVENPPTWIEPSKDFNLSAVQKDTFENIPTDIFSFGNLDTFASEPSPSPYEKQLSSKSIEGGTCSRFRLPSASDSVAAAEASAAGHRLSVDSPGLAGAPDMASVGGSSFGSPAFGEVAPWLRAWSPGPAGAASPRSPSLSGVQWGSDVPRGPAPAAGPVVVHCSAGIGRTGCFIAISIGINQLLGENNVDVLGIVCRMRYDRGGMVQTAEQYEFIHRALALFERSLPDQSGE</sequence>